<sequence>MRFTLATAVLSLLSSVSVSLAAPAADQTPWIQPRAPASASNIHNAPTENVYCYTTDGKWVVIPAVTVTDSIITAARLADQNRKQDGYPSRISNPQNLPGIPSGFSGTLQHYPIAETMSGTAVFNGRNFAENIRVMYQYDPNSQEATYVGVWTHANAESGQFVFCGTPTQWGWTAA</sequence>
<protein>
    <submittedName>
        <fullName evidence="1">Uncharacterized protein</fullName>
    </submittedName>
</protein>
<keyword evidence="2" id="KW-1185">Reference proteome</keyword>
<evidence type="ECO:0000313" key="1">
    <source>
        <dbReference type="EMBL" id="KAI4864029.1"/>
    </source>
</evidence>
<evidence type="ECO:0000313" key="2">
    <source>
        <dbReference type="Proteomes" id="UP001497700"/>
    </source>
</evidence>
<proteinExistence type="predicted"/>
<dbReference type="EMBL" id="MU393493">
    <property type="protein sequence ID" value="KAI4864029.1"/>
    <property type="molecule type" value="Genomic_DNA"/>
</dbReference>
<dbReference type="Proteomes" id="UP001497700">
    <property type="component" value="Unassembled WGS sequence"/>
</dbReference>
<gene>
    <name evidence="1" type="ORF">F4820DRAFT_449457</name>
</gene>
<organism evidence="1 2">
    <name type="scientific">Hypoxylon rubiginosum</name>
    <dbReference type="NCBI Taxonomy" id="110542"/>
    <lineage>
        <taxon>Eukaryota</taxon>
        <taxon>Fungi</taxon>
        <taxon>Dikarya</taxon>
        <taxon>Ascomycota</taxon>
        <taxon>Pezizomycotina</taxon>
        <taxon>Sordariomycetes</taxon>
        <taxon>Xylariomycetidae</taxon>
        <taxon>Xylariales</taxon>
        <taxon>Hypoxylaceae</taxon>
        <taxon>Hypoxylon</taxon>
    </lineage>
</organism>
<reference evidence="1 2" key="1">
    <citation type="journal article" date="2022" name="New Phytol.">
        <title>Ecological generalism drives hyperdiversity of secondary metabolite gene clusters in xylarialean endophytes.</title>
        <authorList>
            <person name="Franco M.E.E."/>
            <person name="Wisecaver J.H."/>
            <person name="Arnold A.E."/>
            <person name="Ju Y.M."/>
            <person name="Slot J.C."/>
            <person name="Ahrendt S."/>
            <person name="Moore L.P."/>
            <person name="Eastman K.E."/>
            <person name="Scott K."/>
            <person name="Konkel Z."/>
            <person name="Mondo S.J."/>
            <person name="Kuo A."/>
            <person name="Hayes R.D."/>
            <person name="Haridas S."/>
            <person name="Andreopoulos B."/>
            <person name="Riley R."/>
            <person name="LaButti K."/>
            <person name="Pangilinan J."/>
            <person name="Lipzen A."/>
            <person name="Amirebrahimi M."/>
            <person name="Yan J."/>
            <person name="Adam C."/>
            <person name="Keymanesh K."/>
            <person name="Ng V."/>
            <person name="Louie K."/>
            <person name="Northen T."/>
            <person name="Drula E."/>
            <person name="Henrissat B."/>
            <person name="Hsieh H.M."/>
            <person name="Youens-Clark K."/>
            <person name="Lutzoni F."/>
            <person name="Miadlikowska J."/>
            <person name="Eastwood D.C."/>
            <person name="Hamelin R.C."/>
            <person name="Grigoriev I.V."/>
            <person name="U'Ren J.M."/>
        </authorList>
    </citation>
    <scope>NUCLEOTIDE SEQUENCE [LARGE SCALE GENOMIC DNA]</scope>
    <source>
        <strain evidence="1 2">CBS 119005</strain>
    </source>
</reference>
<accession>A0ACB9YYD9</accession>
<comment type="caution">
    <text evidence="1">The sequence shown here is derived from an EMBL/GenBank/DDBJ whole genome shotgun (WGS) entry which is preliminary data.</text>
</comment>
<name>A0ACB9YYD9_9PEZI</name>